<evidence type="ECO:0000313" key="2">
    <source>
        <dbReference type="EMBL" id="MFF5297220.1"/>
    </source>
</evidence>
<dbReference type="EMBL" id="JBIAZU010000010">
    <property type="protein sequence ID" value="MFF5297220.1"/>
    <property type="molecule type" value="Genomic_DNA"/>
</dbReference>
<name>A0ABW6WXD4_9ACTN</name>
<gene>
    <name evidence="2" type="ORF">ACFY35_47975</name>
</gene>
<evidence type="ECO:0000313" key="3">
    <source>
        <dbReference type="Proteomes" id="UP001602245"/>
    </source>
</evidence>
<feature type="region of interest" description="Disordered" evidence="1">
    <location>
        <begin position="49"/>
        <end position="82"/>
    </location>
</feature>
<organism evidence="2 3">
    <name type="scientific">Paractinoplanes globisporus</name>
    <dbReference type="NCBI Taxonomy" id="113565"/>
    <lineage>
        <taxon>Bacteria</taxon>
        <taxon>Bacillati</taxon>
        <taxon>Actinomycetota</taxon>
        <taxon>Actinomycetes</taxon>
        <taxon>Micromonosporales</taxon>
        <taxon>Micromonosporaceae</taxon>
        <taxon>Paractinoplanes</taxon>
    </lineage>
</organism>
<dbReference type="Proteomes" id="UP001602245">
    <property type="component" value="Unassembled WGS sequence"/>
</dbReference>
<evidence type="ECO:0000256" key="1">
    <source>
        <dbReference type="SAM" id="MobiDB-lite"/>
    </source>
</evidence>
<comment type="caution">
    <text evidence="2">The sequence shown here is derived from an EMBL/GenBank/DDBJ whole genome shotgun (WGS) entry which is preliminary data.</text>
</comment>
<protein>
    <submittedName>
        <fullName evidence="2">Uncharacterized protein</fullName>
    </submittedName>
</protein>
<proteinExistence type="predicted"/>
<reference evidence="2 3" key="1">
    <citation type="submission" date="2024-10" db="EMBL/GenBank/DDBJ databases">
        <title>The Natural Products Discovery Center: Release of the First 8490 Sequenced Strains for Exploring Actinobacteria Biosynthetic Diversity.</title>
        <authorList>
            <person name="Kalkreuter E."/>
            <person name="Kautsar S.A."/>
            <person name="Yang D."/>
            <person name="Bader C.D."/>
            <person name="Teijaro C.N."/>
            <person name="Fluegel L."/>
            <person name="Davis C.M."/>
            <person name="Simpson J.R."/>
            <person name="Lauterbach L."/>
            <person name="Steele A.D."/>
            <person name="Gui C."/>
            <person name="Meng S."/>
            <person name="Li G."/>
            <person name="Viehrig K."/>
            <person name="Ye F."/>
            <person name="Su P."/>
            <person name="Kiefer A.F."/>
            <person name="Nichols A."/>
            <person name="Cepeda A.J."/>
            <person name="Yan W."/>
            <person name="Fan B."/>
            <person name="Jiang Y."/>
            <person name="Adhikari A."/>
            <person name="Zheng C.-J."/>
            <person name="Schuster L."/>
            <person name="Cowan T.M."/>
            <person name="Smanski M.J."/>
            <person name="Chevrette M.G."/>
            <person name="De Carvalho L.P.S."/>
            <person name="Shen B."/>
        </authorList>
    </citation>
    <scope>NUCLEOTIDE SEQUENCE [LARGE SCALE GENOMIC DNA]</scope>
    <source>
        <strain evidence="2 3">NPDC000087</strain>
    </source>
</reference>
<sequence length="82" mass="8536">MDTDNMEGVCPAAVEFINMMTETGSLPTAAEILRYVESTGPTWATLVARRQGPGSPARRPAGLPGSPRGASVHAPGASLSRR</sequence>
<accession>A0ABW6WXD4</accession>
<keyword evidence="3" id="KW-1185">Reference proteome</keyword>
<dbReference type="RefSeq" id="WP_020514075.1">
    <property type="nucleotide sequence ID" value="NZ_JBIAZU010000010.1"/>
</dbReference>